<keyword evidence="10" id="KW-1185">Reference proteome</keyword>
<evidence type="ECO:0000259" key="8">
    <source>
        <dbReference type="PROSITE" id="PS50885"/>
    </source>
</evidence>
<dbReference type="GO" id="GO:0007165">
    <property type="term" value="P:signal transduction"/>
    <property type="evidence" value="ECO:0007669"/>
    <property type="project" value="UniProtKB-KW"/>
</dbReference>
<dbReference type="SUPFAM" id="SSF58104">
    <property type="entry name" value="Methyl-accepting chemotaxis protein (MCP) signaling domain"/>
    <property type="match status" value="1"/>
</dbReference>
<dbReference type="Proteomes" id="UP000095347">
    <property type="component" value="Unassembled WGS sequence"/>
</dbReference>
<dbReference type="AlphaFoldDB" id="A0A1E5QB24"/>
<dbReference type="EMBL" id="MCGG01000008">
    <property type="protein sequence ID" value="OEJ69232.1"/>
    <property type="molecule type" value="Genomic_DNA"/>
</dbReference>
<dbReference type="RefSeq" id="WP_069956697.1">
    <property type="nucleotide sequence ID" value="NZ_MCGG01000008.1"/>
</dbReference>
<evidence type="ECO:0000313" key="9">
    <source>
        <dbReference type="EMBL" id="OEJ69232.1"/>
    </source>
</evidence>
<dbReference type="PROSITE" id="PS50192">
    <property type="entry name" value="T_SNARE"/>
    <property type="match status" value="1"/>
</dbReference>
<dbReference type="OrthoDB" id="8482111at2"/>
<gene>
    <name evidence="9" type="ORF">BEN30_03860</name>
</gene>
<feature type="domain" description="Methyl-accepting transducer" evidence="6">
    <location>
        <begin position="311"/>
        <end position="540"/>
    </location>
</feature>
<dbReference type="GO" id="GO:0005886">
    <property type="term" value="C:plasma membrane"/>
    <property type="evidence" value="ECO:0007669"/>
    <property type="project" value="UniProtKB-SubCell"/>
</dbReference>
<name>A0A1E5QB24_9PROT</name>
<dbReference type="PROSITE" id="PS50885">
    <property type="entry name" value="HAMP"/>
    <property type="match status" value="1"/>
</dbReference>
<sequence length="573" mass="59047">MSVKARLVAVLAVILLVFTGAAIVTLVNLNAQLPKLEITESNANTVATESIPLMVLIKEIKLDVVQVQQWIGDISSTRGRDGLDDGFAEAAGFAEKFAKDVTTARTLAASLGLDGVVKALQGAEAAFGPFYATGVKLGQAYVDNGPEGGNPMMPDFDAVAEAMGTSMDALTAKVEEATQVRLDSLQHSIHDVQSSLEGVAQLNLILTAIGLVIGLGAAAYLFSVIKGSIEGLLADISHISNHDYTAESVLGAHRTDEFGTVARALDETKAALAESVEREKQAKAAEIQQLEERRTERLRMAEQFETSVGAVVETVSAAASEMQSSAKSVSATADQTSQQATNVAAAAEQASSNVQTVASAAEELSSSISEISRQVSQSTRIAGEAVAEVEGANAKVQGLAEAANKIGEVVALITDIADQTNLLALNATIEAARAGEAGKGFAVVASEVKNLANQTAKATEEISNQIGGIQTATQGAVTAIGSIGGIINHINEITSAIAAAVEEQGAATSEIARNVEQASSGTQEVSSNISQVTMAASQTGSSASQILDAATELGRQSNLLTKEVDGFLATIRG</sequence>
<reference evidence="10" key="1">
    <citation type="submission" date="2016-07" db="EMBL/GenBank/DDBJ databases">
        <authorList>
            <person name="Florea S."/>
            <person name="Webb J.S."/>
            <person name="Jaromczyk J."/>
            <person name="Schardl C.L."/>
        </authorList>
    </citation>
    <scope>NUCLEOTIDE SEQUENCE [LARGE SCALE GENOMIC DNA]</scope>
    <source>
        <strain evidence="10">MV-1</strain>
    </source>
</reference>
<keyword evidence="3 5" id="KW-0807">Transducer</keyword>
<protein>
    <recommendedName>
        <fullName evidence="11">Methyl-accepting transducer domain-containing protein</fullName>
    </recommendedName>
</protein>
<keyword evidence="2" id="KW-0997">Cell inner membrane</keyword>
<dbReference type="InterPro" id="IPR000727">
    <property type="entry name" value="T_SNARE_dom"/>
</dbReference>
<dbReference type="Gene3D" id="6.10.340.10">
    <property type="match status" value="1"/>
</dbReference>
<evidence type="ECO:0000256" key="5">
    <source>
        <dbReference type="PROSITE-ProRule" id="PRU00284"/>
    </source>
</evidence>
<dbReference type="SMART" id="SM00283">
    <property type="entry name" value="MA"/>
    <property type="match status" value="1"/>
</dbReference>
<evidence type="ECO:0000256" key="2">
    <source>
        <dbReference type="ARBA" id="ARBA00022519"/>
    </source>
</evidence>
<dbReference type="PANTHER" id="PTHR32089">
    <property type="entry name" value="METHYL-ACCEPTING CHEMOTAXIS PROTEIN MCPB"/>
    <property type="match status" value="1"/>
</dbReference>
<dbReference type="STRING" id="28181.BEN30_03860"/>
<proteinExistence type="inferred from homology"/>
<dbReference type="PANTHER" id="PTHR32089:SF112">
    <property type="entry name" value="LYSOZYME-LIKE PROTEIN-RELATED"/>
    <property type="match status" value="1"/>
</dbReference>
<dbReference type="PROSITE" id="PS50111">
    <property type="entry name" value="CHEMOTAXIS_TRANSDUC_2"/>
    <property type="match status" value="1"/>
</dbReference>
<keyword evidence="2" id="KW-1003">Cell membrane</keyword>
<comment type="caution">
    <text evidence="9">The sequence shown here is derived from an EMBL/GenBank/DDBJ whole genome shotgun (WGS) entry which is preliminary data.</text>
</comment>
<accession>A0A1E5QB24</accession>
<feature type="domain" description="HAMP" evidence="8">
    <location>
        <begin position="223"/>
        <end position="277"/>
    </location>
</feature>
<feature type="domain" description="T-SNARE coiled-coil homology" evidence="7">
    <location>
        <begin position="470"/>
        <end position="532"/>
    </location>
</feature>
<evidence type="ECO:0000259" key="6">
    <source>
        <dbReference type="PROSITE" id="PS50111"/>
    </source>
</evidence>
<dbReference type="InterPro" id="IPR003660">
    <property type="entry name" value="HAMP_dom"/>
</dbReference>
<evidence type="ECO:0000259" key="7">
    <source>
        <dbReference type="PROSITE" id="PS50192"/>
    </source>
</evidence>
<evidence type="ECO:0008006" key="11">
    <source>
        <dbReference type="Google" id="ProtNLM"/>
    </source>
</evidence>
<keyword evidence="2" id="KW-0472">Membrane</keyword>
<comment type="similarity">
    <text evidence="4">Belongs to the methyl-accepting chemotaxis (MCP) protein family.</text>
</comment>
<dbReference type="InterPro" id="IPR004089">
    <property type="entry name" value="MCPsignal_dom"/>
</dbReference>
<evidence type="ECO:0000256" key="3">
    <source>
        <dbReference type="ARBA" id="ARBA00023224"/>
    </source>
</evidence>
<dbReference type="Pfam" id="PF00015">
    <property type="entry name" value="MCPsignal"/>
    <property type="match status" value="1"/>
</dbReference>
<evidence type="ECO:0000313" key="10">
    <source>
        <dbReference type="Proteomes" id="UP000095347"/>
    </source>
</evidence>
<dbReference type="Gene3D" id="1.10.287.950">
    <property type="entry name" value="Methyl-accepting chemotaxis protein"/>
    <property type="match status" value="1"/>
</dbReference>
<evidence type="ECO:0000256" key="4">
    <source>
        <dbReference type="ARBA" id="ARBA00029447"/>
    </source>
</evidence>
<comment type="subcellular location">
    <subcellularLocation>
        <location evidence="1">Cell inner membrane</location>
        <topology evidence="1">Multi-pass membrane protein</topology>
    </subcellularLocation>
</comment>
<organism evidence="9 10">
    <name type="scientific">Magnetovibrio blakemorei</name>
    <dbReference type="NCBI Taxonomy" id="28181"/>
    <lineage>
        <taxon>Bacteria</taxon>
        <taxon>Pseudomonadati</taxon>
        <taxon>Pseudomonadota</taxon>
        <taxon>Alphaproteobacteria</taxon>
        <taxon>Rhodospirillales</taxon>
        <taxon>Magnetovibrionaceae</taxon>
        <taxon>Magnetovibrio</taxon>
    </lineage>
</organism>
<evidence type="ECO:0000256" key="1">
    <source>
        <dbReference type="ARBA" id="ARBA00004429"/>
    </source>
</evidence>